<evidence type="ECO:0000313" key="1">
    <source>
        <dbReference type="EMBL" id="SOH03360.1"/>
    </source>
</evidence>
<accession>A0A2C9CCE7</accession>
<reference evidence="2" key="1">
    <citation type="submission" date="2017-10" db="EMBL/GenBank/DDBJ databases">
        <authorList>
            <person name="Frank J."/>
        </authorList>
    </citation>
    <scope>NUCLEOTIDE SEQUENCE [LARGE SCALE GENOMIC DNA]</scope>
</reference>
<name>A0A2C9CCE7_KUEST</name>
<gene>
    <name evidence="1" type="ORF">KSMBR1_0849</name>
</gene>
<dbReference type="OrthoDB" id="283711at2"/>
<dbReference type="AlphaFoldDB" id="A0A2C9CCE7"/>
<dbReference type="Proteomes" id="UP000221734">
    <property type="component" value="Chromosome Kuenenia_stuttgartiensis_MBR1"/>
</dbReference>
<keyword evidence="2" id="KW-1185">Reference proteome</keyword>
<organism evidence="1 2">
    <name type="scientific">Kuenenia stuttgartiensis</name>
    <dbReference type="NCBI Taxonomy" id="174633"/>
    <lineage>
        <taxon>Bacteria</taxon>
        <taxon>Pseudomonadati</taxon>
        <taxon>Planctomycetota</taxon>
        <taxon>Candidatus Brocadiia</taxon>
        <taxon>Candidatus Brocadiales</taxon>
        <taxon>Candidatus Brocadiaceae</taxon>
        <taxon>Candidatus Kuenenia</taxon>
    </lineage>
</organism>
<dbReference type="EMBL" id="LT934425">
    <property type="protein sequence ID" value="SOH03360.1"/>
    <property type="molecule type" value="Genomic_DNA"/>
</dbReference>
<sequence>MGVISLRLKEKDLERIEELSRQEHKDKSTIARELLEYGWEFLMVRYYKEGKLSQEGLSKKLDISISEAIDVLAKLGIETPIEYGRLPERI</sequence>
<evidence type="ECO:0000313" key="2">
    <source>
        <dbReference type="Proteomes" id="UP000221734"/>
    </source>
</evidence>
<dbReference type="RefSeq" id="WP_099324209.1">
    <property type="nucleotide sequence ID" value="NZ_LT934425.1"/>
</dbReference>
<dbReference type="KEGG" id="kst:KSMBR1_0849"/>
<proteinExistence type="predicted"/>
<protein>
    <submittedName>
        <fullName evidence="1">Uncharacterized protein</fullName>
    </submittedName>
</protein>